<feature type="compositionally biased region" description="Gly residues" evidence="1">
    <location>
        <begin position="167"/>
        <end position="191"/>
    </location>
</feature>
<dbReference type="EMBL" id="BSUZ01000001">
    <property type="protein sequence ID" value="GMA84863.1"/>
    <property type="molecule type" value="Genomic_DNA"/>
</dbReference>
<proteinExistence type="predicted"/>
<dbReference type="Proteomes" id="UP001157017">
    <property type="component" value="Unassembled WGS sequence"/>
</dbReference>
<evidence type="ECO:0000256" key="1">
    <source>
        <dbReference type="SAM" id="MobiDB-lite"/>
    </source>
</evidence>
<keyword evidence="3" id="KW-1185">Reference proteome</keyword>
<feature type="compositionally biased region" description="Low complexity" evidence="1">
    <location>
        <begin position="146"/>
        <end position="155"/>
    </location>
</feature>
<sequence length="191" mass="19319">MTRDRPRPHLPSVLGRARADTAALVLVLLVVALTTCLAAAVPPLADRTADRAVADAVRRAGDAGAVVVTSPFEEDDETAERVRDPALADQVRATGEDARFTVPPDLRRVLGPGVAAVSTAEPARARWRTRPLPATGLGGRCRGRARGALDVGPPTTRRPPGPCPAGTAGGAVAGAGGRVAAGGRRAGPAGG</sequence>
<organism evidence="2 3">
    <name type="scientific">Angustibacter aerolatus</name>
    <dbReference type="NCBI Taxonomy" id="1162965"/>
    <lineage>
        <taxon>Bacteria</taxon>
        <taxon>Bacillati</taxon>
        <taxon>Actinomycetota</taxon>
        <taxon>Actinomycetes</taxon>
        <taxon>Kineosporiales</taxon>
        <taxon>Kineosporiaceae</taxon>
    </lineage>
</organism>
<evidence type="ECO:0000313" key="3">
    <source>
        <dbReference type="Proteomes" id="UP001157017"/>
    </source>
</evidence>
<reference evidence="3" key="1">
    <citation type="journal article" date="2019" name="Int. J. Syst. Evol. Microbiol.">
        <title>The Global Catalogue of Microorganisms (GCM) 10K type strain sequencing project: providing services to taxonomists for standard genome sequencing and annotation.</title>
        <authorList>
            <consortium name="The Broad Institute Genomics Platform"/>
            <consortium name="The Broad Institute Genome Sequencing Center for Infectious Disease"/>
            <person name="Wu L."/>
            <person name="Ma J."/>
        </authorList>
    </citation>
    <scope>NUCLEOTIDE SEQUENCE [LARGE SCALE GENOMIC DNA]</scope>
    <source>
        <strain evidence="3">NBRC 108730</strain>
    </source>
</reference>
<evidence type="ECO:0000313" key="2">
    <source>
        <dbReference type="EMBL" id="GMA84863.1"/>
    </source>
</evidence>
<comment type="caution">
    <text evidence="2">The sequence shown here is derived from an EMBL/GenBank/DDBJ whole genome shotgun (WGS) entry which is preliminary data.</text>
</comment>
<name>A0ABQ6J9N7_9ACTN</name>
<protein>
    <submittedName>
        <fullName evidence="2">Uncharacterized protein</fullName>
    </submittedName>
</protein>
<accession>A0ABQ6J9N7</accession>
<feature type="region of interest" description="Disordered" evidence="1">
    <location>
        <begin position="131"/>
        <end position="191"/>
    </location>
</feature>
<gene>
    <name evidence="2" type="ORF">GCM10025868_01130</name>
</gene>